<keyword evidence="3" id="KW-0812">Transmembrane</keyword>
<evidence type="ECO:0000256" key="3">
    <source>
        <dbReference type="SAM" id="Phobius"/>
    </source>
</evidence>
<evidence type="ECO:0000313" key="5">
    <source>
        <dbReference type="Proteomes" id="UP000011704"/>
    </source>
</evidence>
<dbReference type="GO" id="GO:0016780">
    <property type="term" value="F:phosphotransferase activity, for other substituted phosphate groups"/>
    <property type="evidence" value="ECO:0007669"/>
    <property type="project" value="InterPro"/>
</dbReference>
<name>M1YJ39_NITG3</name>
<dbReference type="InterPro" id="IPR000462">
    <property type="entry name" value="CDP-OH_P_trans"/>
</dbReference>
<feature type="transmembrane region" description="Helical" evidence="3">
    <location>
        <begin position="42"/>
        <end position="68"/>
    </location>
</feature>
<protein>
    <recommendedName>
        <fullName evidence="6">CDP-alcohol phosphatidyltransferase</fullName>
    </recommendedName>
</protein>
<keyword evidence="1 2" id="KW-0808">Transferase</keyword>
<dbReference type="PROSITE" id="PS00379">
    <property type="entry name" value="CDP_ALCOHOL_P_TRANSF"/>
    <property type="match status" value="1"/>
</dbReference>
<feature type="transmembrane region" description="Helical" evidence="3">
    <location>
        <begin position="137"/>
        <end position="162"/>
    </location>
</feature>
<dbReference type="EMBL" id="CAQJ01000035">
    <property type="protein sequence ID" value="CCQ90520.1"/>
    <property type="molecule type" value="Genomic_DNA"/>
</dbReference>
<evidence type="ECO:0008006" key="6">
    <source>
        <dbReference type="Google" id="ProtNLM"/>
    </source>
</evidence>
<comment type="similarity">
    <text evidence="2">Belongs to the CDP-alcohol phosphatidyltransferase class-I family.</text>
</comment>
<organism evidence="4 5">
    <name type="scientific">Nitrospina gracilis (strain 3/211)</name>
    <dbReference type="NCBI Taxonomy" id="1266370"/>
    <lineage>
        <taxon>Bacteria</taxon>
        <taxon>Pseudomonadati</taxon>
        <taxon>Nitrospinota/Tectimicrobiota group</taxon>
        <taxon>Nitrospinota</taxon>
        <taxon>Nitrospinia</taxon>
        <taxon>Nitrospinales</taxon>
        <taxon>Nitrospinaceae</taxon>
        <taxon>Nitrospina</taxon>
    </lineage>
</organism>
<dbReference type="InParanoid" id="M1YJ39"/>
<evidence type="ECO:0000256" key="2">
    <source>
        <dbReference type="RuleBase" id="RU003750"/>
    </source>
</evidence>
<dbReference type="Proteomes" id="UP000011704">
    <property type="component" value="Unassembled WGS sequence"/>
</dbReference>
<dbReference type="AlphaFoldDB" id="M1YJ39"/>
<dbReference type="InterPro" id="IPR043130">
    <property type="entry name" value="CDP-OH_PTrfase_TM_dom"/>
</dbReference>
<dbReference type="GO" id="GO:0016020">
    <property type="term" value="C:membrane"/>
    <property type="evidence" value="ECO:0007669"/>
    <property type="project" value="InterPro"/>
</dbReference>
<proteinExistence type="inferred from homology"/>
<reference evidence="4 5" key="1">
    <citation type="journal article" date="2013" name="Front. Microbiol.">
        <title>The genome of Nitrospina gracilis illuminates the metabolism and evolution of the major marine nitrite oxidizer.</title>
        <authorList>
            <person name="Luecker S."/>
            <person name="Nowka B."/>
            <person name="Rattei T."/>
            <person name="Spieck E."/>
            <person name="and Daims H."/>
        </authorList>
    </citation>
    <scope>NUCLEOTIDE SEQUENCE [LARGE SCALE GENOMIC DNA]</scope>
    <source>
        <strain evidence="4 5">3/211</strain>
    </source>
</reference>
<dbReference type="STRING" id="1266370.NITGR_310008"/>
<gene>
    <name evidence="4" type="ORF">NITGR_310008</name>
</gene>
<feature type="transmembrane region" description="Helical" evidence="3">
    <location>
        <begin position="105"/>
        <end position="125"/>
    </location>
</feature>
<sequence>MRVPMQEAGPDWSRMEKLPPGCGFFDINELWYFPNRWAVKALYPLPVTANHITILALVCGLISAAFYFSESEYALIWGALFLYGKLFCDNVDGNLARLRGEESRLGRFLDSFSDFVVTVLVYAGVSWQVAREAEHPGWIWTLGLLALISALLHCSYWVYYYVSYTDLVGSYEKNRTDESITEEERRKYEMEEGGVLIYGLQRFHNAAYGWQDALIKTLDRTSRKFARVPDSQKGDERWYGDAYFLVGMGPMCICTNTMALIGFSLIDQLSLFLHLVLYLGNAYWVGLHVWKIIRFKTSESG</sequence>
<keyword evidence="3" id="KW-0472">Membrane</keyword>
<comment type="caution">
    <text evidence="4">The sequence shown here is derived from an EMBL/GenBank/DDBJ whole genome shotgun (WGS) entry which is preliminary data.</text>
</comment>
<evidence type="ECO:0000256" key="1">
    <source>
        <dbReference type="ARBA" id="ARBA00022679"/>
    </source>
</evidence>
<feature type="transmembrane region" description="Helical" evidence="3">
    <location>
        <begin position="271"/>
        <end position="290"/>
    </location>
</feature>
<keyword evidence="3" id="KW-1133">Transmembrane helix</keyword>
<feature type="transmembrane region" description="Helical" evidence="3">
    <location>
        <begin position="242"/>
        <end position="265"/>
    </location>
</feature>
<dbReference type="HOGENOM" id="CLU_1081562_0_0_0"/>
<dbReference type="Gene3D" id="1.20.120.1760">
    <property type="match status" value="1"/>
</dbReference>
<evidence type="ECO:0000313" key="4">
    <source>
        <dbReference type="EMBL" id="CCQ90520.1"/>
    </source>
</evidence>
<dbReference type="GO" id="GO:0008654">
    <property type="term" value="P:phospholipid biosynthetic process"/>
    <property type="evidence" value="ECO:0007669"/>
    <property type="project" value="InterPro"/>
</dbReference>
<keyword evidence="5" id="KW-1185">Reference proteome</keyword>
<dbReference type="Pfam" id="PF01066">
    <property type="entry name" value="CDP-OH_P_transf"/>
    <property type="match status" value="1"/>
</dbReference>
<dbReference type="InterPro" id="IPR048254">
    <property type="entry name" value="CDP_ALCOHOL_P_TRANSF_CS"/>
</dbReference>
<accession>M1YJ39</accession>